<proteinExistence type="predicted"/>
<name>A0A0A5GEX6_9BACI</name>
<evidence type="ECO:0008006" key="3">
    <source>
        <dbReference type="Google" id="ProtNLM"/>
    </source>
</evidence>
<evidence type="ECO:0000313" key="1">
    <source>
        <dbReference type="EMBL" id="KGX90509.1"/>
    </source>
</evidence>
<dbReference type="InterPro" id="IPR053154">
    <property type="entry name" value="c-di-AMP_regulator"/>
</dbReference>
<sequence length="323" mass="35302">MDRWLKSPWFIRIISLILAVLLYASVALNDTASGTNSGSALFSQDTELASINDIPVNLYVDEEKYIVRGAPQAVTVTVEGPKSEVMKAIRQRSFSLFIDLRELETGSHTVPIKHSGFSNQLSVYMEPSEADITIEKRLTKKVSVEVDFMNRGRVASGYELGKPSVEPKQIEVTGSESEVSKVALVKAILDVQGISESIQDKEAPVKVYDEQGNELNVIAEPATVQVNVPVSYPSKEVSVAVKSEGNLPNGLTLKSLELTEDTVEIYGPSEAIDAIDSIKDIRVDLSNVKEDGSIKVDLPLPEKVEKVEPSQLEVQVDVEESGE</sequence>
<reference evidence="1 2" key="1">
    <citation type="submission" date="2013-08" db="EMBL/GenBank/DDBJ databases">
        <authorList>
            <person name="Huang J."/>
            <person name="Wang G."/>
        </authorList>
    </citation>
    <scope>NUCLEOTIDE SEQUENCE [LARGE SCALE GENOMIC DNA]</scope>
    <source>
        <strain evidence="1 2">JSM 076056</strain>
    </source>
</reference>
<dbReference type="Gene3D" id="2.170.120.40">
    <property type="entry name" value="YbbR-like domain"/>
    <property type="match status" value="2"/>
</dbReference>
<accession>A0A0A5GEX6</accession>
<dbReference type="InterPro" id="IPR012505">
    <property type="entry name" value="YbbR"/>
</dbReference>
<dbReference type="eggNOG" id="COG4856">
    <property type="taxonomic scope" value="Bacteria"/>
</dbReference>
<protein>
    <recommendedName>
        <fullName evidence="3">YbbR-like domain-containing protein ybbR</fullName>
    </recommendedName>
</protein>
<dbReference type="Gene3D" id="2.170.120.30">
    <property type="match status" value="1"/>
</dbReference>
<keyword evidence="2" id="KW-1185">Reference proteome</keyword>
<gene>
    <name evidence="1" type="ORF">N781_06850</name>
</gene>
<dbReference type="Pfam" id="PF07949">
    <property type="entry name" value="YbbR"/>
    <property type="match status" value="3"/>
</dbReference>
<dbReference type="AlphaFoldDB" id="A0A0A5GEX6"/>
<organism evidence="1 2">
    <name type="scientific">Pontibacillus halophilus JSM 076056 = DSM 19796</name>
    <dbReference type="NCBI Taxonomy" id="1385510"/>
    <lineage>
        <taxon>Bacteria</taxon>
        <taxon>Bacillati</taxon>
        <taxon>Bacillota</taxon>
        <taxon>Bacilli</taxon>
        <taxon>Bacillales</taxon>
        <taxon>Bacillaceae</taxon>
        <taxon>Pontibacillus</taxon>
    </lineage>
</organism>
<dbReference type="EMBL" id="AVPE01000014">
    <property type="protein sequence ID" value="KGX90509.1"/>
    <property type="molecule type" value="Genomic_DNA"/>
</dbReference>
<dbReference type="Proteomes" id="UP000030528">
    <property type="component" value="Unassembled WGS sequence"/>
</dbReference>
<dbReference type="RefSeq" id="WP_026801287.1">
    <property type="nucleotide sequence ID" value="NZ_AULI01000014.1"/>
</dbReference>
<dbReference type="STRING" id="1385510.GCA_000425205_03033"/>
<comment type="caution">
    <text evidence="1">The sequence shown here is derived from an EMBL/GenBank/DDBJ whole genome shotgun (WGS) entry which is preliminary data.</text>
</comment>
<dbReference type="PANTHER" id="PTHR37804">
    <property type="entry name" value="CDAA REGULATORY PROTEIN CDAR"/>
    <property type="match status" value="1"/>
</dbReference>
<dbReference type="PANTHER" id="PTHR37804:SF1">
    <property type="entry name" value="CDAA REGULATORY PROTEIN CDAR"/>
    <property type="match status" value="1"/>
</dbReference>
<dbReference type="OrthoDB" id="2960905at2"/>
<evidence type="ECO:0000313" key="2">
    <source>
        <dbReference type="Proteomes" id="UP000030528"/>
    </source>
</evidence>